<evidence type="ECO:0000256" key="5">
    <source>
        <dbReference type="SAM" id="Phobius"/>
    </source>
</evidence>
<dbReference type="Pfam" id="PF04932">
    <property type="entry name" value="Wzy_C"/>
    <property type="match status" value="1"/>
</dbReference>
<dbReference type="RefSeq" id="WP_289382254.1">
    <property type="nucleotide sequence ID" value="NZ_JAUBOF010000164.1"/>
</dbReference>
<keyword evidence="3 5" id="KW-1133">Transmembrane helix</keyword>
<evidence type="ECO:0000259" key="6">
    <source>
        <dbReference type="Pfam" id="PF04932"/>
    </source>
</evidence>
<comment type="caution">
    <text evidence="7">The sequence shown here is derived from an EMBL/GenBank/DDBJ whole genome shotgun (WGS) entry which is preliminary data.</text>
</comment>
<name>A0ABT7RUX8_9NOCA</name>
<reference evidence="7 8" key="1">
    <citation type="submission" date="2023-06" db="EMBL/GenBank/DDBJ databases">
        <title>Rhodococcus indonesiensis sp. nov a new member of the Rhodococcus ruber lineage isolated from a sediment of neutral hot spring.</title>
        <authorList>
            <person name="Kusuma A.B."/>
            <person name="Fenylestari G."/>
            <person name="Ammar F."/>
            <person name="Nouioui I."/>
            <person name="Goodfellow M."/>
        </authorList>
    </citation>
    <scope>NUCLEOTIDE SEQUENCE [LARGE SCALE GENOMIC DNA]</scope>
    <source>
        <strain evidence="7 8">CSLK01-03</strain>
    </source>
</reference>
<evidence type="ECO:0000256" key="2">
    <source>
        <dbReference type="ARBA" id="ARBA00022692"/>
    </source>
</evidence>
<sequence>MTTATSLKPRVPIIVTIALAWALVVDIPTGIGLGPLSLSGAATLGVAVALLLLTPALFIARTATVPPTGESPSREPYLDGRLNHPTLPVAMKLFVAWAVVTLALQPSPDGLQNTAVYVMFLAAIPIVATSSSVGTAEWILRAFRFVAPVVGVVAAAQSLAGVEIYGPRSVALLLVVFVAATLVMPKRTRLDRVLPFLLIAACALTLSRTAFFVSAILIPVSMLLSSGRGKFFKVLAAAVPAYLVMYWLITTWAPLRDRFLEGDAAYNLGGVALNTSGRSVLWEMTIDSWRGAFWTGHGPGSASAMITAQFRNISHPHNEYLRILHDLGMVGLLLFAVGMLALIMWTWRRAVRLGHPIHKAATLALIGIAAVSVTDNVLVYPFVMLPTAILVGASMSYPLTSTSTPAVAQKAPVAA</sequence>
<dbReference type="GO" id="GO:0016874">
    <property type="term" value="F:ligase activity"/>
    <property type="evidence" value="ECO:0007669"/>
    <property type="project" value="UniProtKB-KW"/>
</dbReference>
<dbReference type="InterPro" id="IPR007016">
    <property type="entry name" value="O-antigen_ligase-rel_domated"/>
</dbReference>
<comment type="subcellular location">
    <subcellularLocation>
        <location evidence="1">Membrane</location>
        <topology evidence="1">Multi-pass membrane protein</topology>
    </subcellularLocation>
</comment>
<feature type="transmembrane region" description="Helical" evidence="5">
    <location>
        <begin position="41"/>
        <end position="65"/>
    </location>
</feature>
<feature type="transmembrane region" description="Helical" evidence="5">
    <location>
        <begin position="142"/>
        <end position="162"/>
    </location>
</feature>
<gene>
    <name evidence="7" type="ORF">QT969_24555</name>
</gene>
<evidence type="ECO:0000256" key="1">
    <source>
        <dbReference type="ARBA" id="ARBA00004141"/>
    </source>
</evidence>
<keyword evidence="7" id="KW-0436">Ligase</keyword>
<evidence type="ECO:0000313" key="8">
    <source>
        <dbReference type="Proteomes" id="UP001233164"/>
    </source>
</evidence>
<dbReference type="EMBL" id="JAUBOF010000164">
    <property type="protein sequence ID" value="MDM7491458.1"/>
    <property type="molecule type" value="Genomic_DNA"/>
</dbReference>
<keyword evidence="8" id="KW-1185">Reference proteome</keyword>
<feature type="transmembrane region" description="Helical" evidence="5">
    <location>
        <begin position="231"/>
        <end position="249"/>
    </location>
</feature>
<keyword evidence="2 5" id="KW-0812">Transmembrane</keyword>
<feature type="transmembrane region" description="Helical" evidence="5">
    <location>
        <begin position="116"/>
        <end position="136"/>
    </location>
</feature>
<feature type="transmembrane region" description="Helical" evidence="5">
    <location>
        <begin position="197"/>
        <end position="224"/>
    </location>
</feature>
<dbReference type="Proteomes" id="UP001233164">
    <property type="component" value="Unassembled WGS sequence"/>
</dbReference>
<feature type="transmembrane region" description="Helical" evidence="5">
    <location>
        <begin position="169"/>
        <end position="185"/>
    </location>
</feature>
<protein>
    <submittedName>
        <fullName evidence="7">O-antigen ligase family protein</fullName>
    </submittedName>
</protein>
<feature type="transmembrane region" description="Helical" evidence="5">
    <location>
        <begin position="12"/>
        <end position="34"/>
    </location>
</feature>
<feature type="transmembrane region" description="Helical" evidence="5">
    <location>
        <begin position="327"/>
        <end position="345"/>
    </location>
</feature>
<proteinExistence type="predicted"/>
<dbReference type="InterPro" id="IPR051533">
    <property type="entry name" value="WaaL-like"/>
</dbReference>
<organism evidence="7 8">
    <name type="scientific">Rhodococcus indonesiensis</name>
    <dbReference type="NCBI Taxonomy" id="3055869"/>
    <lineage>
        <taxon>Bacteria</taxon>
        <taxon>Bacillati</taxon>
        <taxon>Actinomycetota</taxon>
        <taxon>Actinomycetes</taxon>
        <taxon>Mycobacteriales</taxon>
        <taxon>Nocardiaceae</taxon>
        <taxon>Rhodococcus</taxon>
    </lineage>
</organism>
<evidence type="ECO:0000256" key="4">
    <source>
        <dbReference type="ARBA" id="ARBA00023136"/>
    </source>
</evidence>
<feature type="domain" description="O-antigen ligase-related" evidence="6">
    <location>
        <begin position="196"/>
        <end position="336"/>
    </location>
</feature>
<keyword evidence="4 5" id="KW-0472">Membrane</keyword>
<evidence type="ECO:0000256" key="3">
    <source>
        <dbReference type="ARBA" id="ARBA00022989"/>
    </source>
</evidence>
<dbReference type="PANTHER" id="PTHR37422:SF13">
    <property type="entry name" value="LIPOPOLYSACCHARIDE BIOSYNTHESIS PROTEIN PA4999-RELATED"/>
    <property type="match status" value="1"/>
</dbReference>
<feature type="transmembrane region" description="Helical" evidence="5">
    <location>
        <begin position="357"/>
        <end position="373"/>
    </location>
</feature>
<feature type="transmembrane region" description="Helical" evidence="5">
    <location>
        <begin position="85"/>
        <end position="104"/>
    </location>
</feature>
<dbReference type="PANTHER" id="PTHR37422">
    <property type="entry name" value="TEICHURONIC ACID BIOSYNTHESIS PROTEIN TUAE"/>
    <property type="match status" value="1"/>
</dbReference>
<accession>A0ABT7RUX8</accession>
<evidence type="ECO:0000313" key="7">
    <source>
        <dbReference type="EMBL" id="MDM7491458.1"/>
    </source>
</evidence>